<sequence>MHRSIDVHQASRKNKGFKYFLSLKDNAKRVHICKQMFMKTLCIGQRQLRDWVVPSKDVAESFTISQNGNDCNARTQNNASDSIREFFNSLPKVESYYCRSSSSKLYSEPIWNSVYGDMYAEYKKFCSNNNKRRYCVAMFERKYRKLNSYKNGNINEDEYRSHLKKKETARQNKDNDKNNTEDDVLVYTMDVQAVLLCPRIQASAVYYKTKLKVHNYTHYNLKTKAVICYLWHEGSGGLDSDVFTSIMMKHLKAELEKAPNTKKIILWNDGCGYQNRSLNLSNALIELSVEKNIIIEQKYLEVGHTQMEVDSIHSSIERKLPPHREIFIPGDYINIIKSARSKPEPYKVVCLSYSDFSRYEGGSYSSIRPGNEKAIHF</sequence>
<evidence type="ECO:0000259" key="2">
    <source>
        <dbReference type="Pfam" id="PF25273"/>
    </source>
</evidence>
<dbReference type="AlphaFoldDB" id="A0A8S3XX59"/>
<protein>
    <submittedName>
        <fullName evidence="3">(apollo) hypothetical protein</fullName>
    </submittedName>
</protein>
<dbReference type="Pfam" id="PF25273">
    <property type="entry name" value="DUF7869"/>
    <property type="match status" value="1"/>
</dbReference>
<evidence type="ECO:0000256" key="1">
    <source>
        <dbReference type="SAM" id="MobiDB-lite"/>
    </source>
</evidence>
<proteinExistence type="predicted"/>
<accession>A0A8S3XX59</accession>
<comment type="caution">
    <text evidence="3">The sequence shown here is derived from an EMBL/GenBank/DDBJ whole genome shotgun (WGS) entry which is preliminary data.</text>
</comment>
<keyword evidence="4" id="KW-1185">Reference proteome</keyword>
<name>A0A8S3XX59_PARAO</name>
<dbReference type="OrthoDB" id="7367179at2759"/>
<dbReference type="InterPro" id="IPR057191">
    <property type="entry name" value="DUF7869"/>
</dbReference>
<feature type="domain" description="DUF7869" evidence="2">
    <location>
        <begin position="211"/>
        <end position="337"/>
    </location>
</feature>
<reference evidence="3" key="1">
    <citation type="submission" date="2021-04" db="EMBL/GenBank/DDBJ databases">
        <authorList>
            <person name="Tunstrom K."/>
        </authorList>
    </citation>
    <scope>NUCLEOTIDE SEQUENCE</scope>
</reference>
<feature type="region of interest" description="Disordered" evidence="1">
    <location>
        <begin position="160"/>
        <end position="179"/>
    </location>
</feature>
<dbReference type="PANTHER" id="PTHR10773:SF19">
    <property type="match status" value="1"/>
</dbReference>
<dbReference type="PANTHER" id="PTHR10773">
    <property type="entry name" value="DNA-DIRECTED RNA POLYMERASES I, II, AND III SUBUNIT RPABC2"/>
    <property type="match status" value="1"/>
</dbReference>
<evidence type="ECO:0000313" key="4">
    <source>
        <dbReference type="Proteomes" id="UP000691718"/>
    </source>
</evidence>
<gene>
    <name evidence="3" type="ORF">PAPOLLO_LOCUS22719</name>
</gene>
<dbReference type="Proteomes" id="UP000691718">
    <property type="component" value="Unassembled WGS sequence"/>
</dbReference>
<evidence type="ECO:0000313" key="3">
    <source>
        <dbReference type="EMBL" id="CAG5043443.1"/>
    </source>
</evidence>
<organism evidence="3 4">
    <name type="scientific">Parnassius apollo</name>
    <name type="common">Apollo butterfly</name>
    <name type="synonym">Papilio apollo</name>
    <dbReference type="NCBI Taxonomy" id="110799"/>
    <lineage>
        <taxon>Eukaryota</taxon>
        <taxon>Metazoa</taxon>
        <taxon>Ecdysozoa</taxon>
        <taxon>Arthropoda</taxon>
        <taxon>Hexapoda</taxon>
        <taxon>Insecta</taxon>
        <taxon>Pterygota</taxon>
        <taxon>Neoptera</taxon>
        <taxon>Endopterygota</taxon>
        <taxon>Lepidoptera</taxon>
        <taxon>Glossata</taxon>
        <taxon>Ditrysia</taxon>
        <taxon>Papilionoidea</taxon>
        <taxon>Papilionidae</taxon>
        <taxon>Parnassiinae</taxon>
        <taxon>Parnassini</taxon>
        <taxon>Parnassius</taxon>
        <taxon>Parnassius</taxon>
    </lineage>
</organism>
<dbReference type="EMBL" id="CAJQZP010001402">
    <property type="protein sequence ID" value="CAG5043443.1"/>
    <property type="molecule type" value="Genomic_DNA"/>
</dbReference>